<feature type="region of interest" description="Disordered" evidence="1">
    <location>
        <begin position="1"/>
        <end position="25"/>
    </location>
</feature>
<dbReference type="Pfam" id="PF03432">
    <property type="entry name" value="Relaxase"/>
    <property type="match status" value="1"/>
</dbReference>
<name>A0A1E3LSN4_9SPHN</name>
<dbReference type="AlphaFoldDB" id="A0A1E3LSN4"/>
<accession>A0A1E3LSN4</accession>
<protein>
    <submittedName>
        <fullName evidence="3">Type VI secretion protein</fullName>
    </submittedName>
</protein>
<gene>
    <name evidence="3" type="ORF">BFL28_03520</name>
</gene>
<evidence type="ECO:0000256" key="1">
    <source>
        <dbReference type="SAM" id="MobiDB-lite"/>
    </source>
</evidence>
<evidence type="ECO:0000259" key="2">
    <source>
        <dbReference type="Pfam" id="PF03432"/>
    </source>
</evidence>
<comment type="caution">
    <text evidence="3">The sequence shown here is derived from an EMBL/GenBank/DDBJ whole genome shotgun (WGS) entry which is preliminary data.</text>
</comment>
<dbReference type="STRING" id="1888892.BFL28_03520"/>
<dbReference type="EMBL" id="MDDS01000046">
    <property type="protein sequence ID" value="ODP36792.1"/>
    <property type="molecule type" value="Genomic_DNA"/>
</dbReference>
<dbReference type="Proteomes" id="UP000094487">
    <property type="component" value="Unassembled WGS sequence"/>
</dbReference>
<feature type="domain" description="MobA/VirD2-like nuclease" evidence="2">
    <location>
        <begin position="129"/>
        <end position="204"/>
    </location>
</feature>
<evidence type="ECO:0000313" key="3">
    <source>
        <dbReference type="EMBL" id="ODP36792.1"/>
    </source>
</evidence>
<dbReference type="OrthoDB" id="9809969at2"/>
<dbReference type="Pfam" id="PF11843">
    <property type="entry name" value="DUF3363"/>
    <property type="match status" value="2"/>
</dbReference>
<reference evidence="3 4" key="1">
    <citation type="submission" date="2016-08" db="EMBL/GenBank/DDBJ databases">
        <title>Draft genome of the agarase producing Sphingomonas sp. MCT13.</title>
        <authorList>
            <person name="D'Andrea M.M."/>
            <person name="Rossolini G.M."/>
            <person name="Thaller M.C."/>
        </authorList>
    </citation>
    <scope>NUCLEOTIDE SEQUENCE [LARGE SCALE GENOMIC DNA]</scope>
    <source>
        <strain evidence="3 4">MCT13</strain>
    </source>
</reference>
<keyword evidence="4" id="KW-1185">Reference proteome</keyword>
<dbReference type="InterPro" id="IPR021795">
    <property type="entry name" value="DUF3363"/>
</dbReference>
<organism evidence="3 4">
    <name type="scientific">Sphingomonas turrisvirgatae</name>
    <dbReference type="NCBI Taxonomy" id="1888892"/>
    <lineage>
        <taxon>Bacteria</taxon>
        <taxon>Pseudomonadati</taxon>
        <taxon>Pseudomonadota</taxon>
        <taxon>Alphaproteobacteria</taxon>
        <taxon>Sphingomonadales</taxon>
        <taxon>Sphingomonadaceae</taxon>
        <taxon>Sphingomonas</taxon>
    </lineage>
</organism>
<dbReference type="RefSeq" id="WP_069321289.1">
    <property type="nucleotide sequence ID" value="NZ_MDDS01000046.1"/>
</dbReference>
<sequence length="584" mass="63895">MKRGDDDLHIRPGRSRDGGTPGGKAKSFVAKVMRAASRAGHGGRRFSSVSVRQSSFGRGRAATARAALRSPSRRVLIKTRVARHRGSHFRAAPLSTHLTYLQRDGTDRDGRPGQLFDRASDHADGRAFAERCEEDRHHFRFIVSPEDAAQMSDLREFTRDLMVQAEADLATRLDWVAVTHHNTDNPHVHLLVRGRDQDGADLVISRDYISRGLRGQAERLVSLELGPRSDQEVSVTLRREVSAERWTRLDRTLRDYADDTGGVIDLRPGGHAHGDKDLHDLLVGRAQHLQRLGITDQIGPAQWTIAPDAETTLRALGERGDIIKTMHRALNRQGQSRGVADFAIHGEGSPNVLGRLVDRGLQDELAGTGYVVIDGIDGRTHHVRLPSIEATGDAKIGAIVEVRPFTGADNQQRLTLSVRSDYDLAEQVSATGATWLDRHLVGRDPPPVASTGFGAEVREALDQRTDTLATVGLANRRLQGAVFARDLIDTLRQSELANASGHLASETGLPYRPSEPGNHVAGLYRQRVNLASGRFAMIDNGLGFELVPWKPALDQHLGRQVTGVMLPGGGVDWSMGRKRGLGIG</sequence>
<evidence type="ECO:0000313" key="4">
    <source>
        <dbReference type="Proteomes" id="UP000094487"/>
    </source>
</evidence>
<dbReference type="InterPro" id="IPR005094">
    <property type="entry name" value="Endonuclease_MobA/VirD2"/>
</dbReference>
<proteinExistence type="predicted"/>
<feature type="compositionally biased region" description="Basic and acidic residues" evidence="1">
    <location>
        <begin position="1"/>
        <end position="17"/>
    </location>
</feature>